<dbReference type="OrthoDB" id="2393824at2759"/>
<feature type="region of interest" description="Disordered" evidence="1">
    <location>
        <begin position="702"/>
        <end position="721"/>
    </location>
</feature>
<protein>
    <submittedName>
        <fullName evidence="2">Uncharacterized protein</fullName>
    </submittedName>
</protein>
<dbReference type="EMBL" id="JACAZF010000007">
    <property type="protein sequence ID" value="KAF7299292.1"/>
    <property type="molecule type" value="Genomic_DNA"/>
</dbReference>
<evidence type="ECO:0000313" key="3">
    <source>
        <dbReference type="Proteomes" id="UP000636479"/>
    </source>
</evidence>
<evidence type="ECO:0000256" key="1">
    <source>
        <dbReference type="SAM" id="MobiDB-lite"/>
    </source>
</evidence>
<dbReference type="RefSeq" id="XP_037218680.1">
    <property type="nucleotide sequence ID" value="XM_037365438.1"/>
</dbReference>
<dbReference type="AlphaFoldDB" id="A0A8H6SJ65"/>
<keyword evidence="3" id="KW-1185">Reference proteome</keyword>
<evidence type="ECO:0000313" key="2">
    <source>
        <dbReference type="EMBL" id="KAF7299292.1"/>
    </source>
</evidence>
<organism evidence="2 3">
    <name type="scientific">Mycena indigotica</name>
    <dbReference type="NCBI Taxonomy" id="2126181"/>
    <lineage>
        <taxon>Eukaryota</taxon>
        <taxon>Fungi</taxon>
        <taxon>Dikarya</taxon>
        <taxon>Basidiomycota</taxon>
        <taxon>Agaricomycotina</taxon>
        <taxon>Agaricomycetes</taxon>
        <taxon>Agaricomycetidae</taxon>
        <taxon>Agaricales</taxon>
        <taxon>Marasmiineae</taxon>
        <taxon>Mycenaceae</taxon>
        <taxon>Mycena</taxon>
    </lineage>
</organism>
<feature type="region of interest" description="Disordered" evidence="1">
    <location>
        <begin position="751"/>
        <end position="779"/>
    </location>
</feature>
<sequence>MAEPEALATSPCAPPVLSLETAKYLDDIRPSIQAALEKGPGNLLKKWAPAAEVYSDPDIIAHLTSLNLWEVSESLCIGIHELGCFQQDPINRDRVASLYTKTDKFLVNGSAAGKTRLSYEGLCVNWGFLFTLVRDPPLGAQDISPHFIFGEFSTLWGVSETLSAPLVARLLVFKVFLQVACAISNATLTNDHKRSWLLIQLVPELIRMNWDDDVFRTLRRLIAQHDQTNLRHLAADAMADIYNLLPSEDRHLFIVMDQAQVAARRRQLFGPEHFIEEILKAWIPLMRPPSSPLESNFIFVGTEMPKDIGPFGTGFTWVSGTGAFDDPVRQEVYVRKFLPPKICDSNSGRHLLTRIWRWLRGRHRLTASFVQALISEGLEYPHTYLNVFFQHSSGLELQDAKDFIAKEKCSQEIRSGWKHYQLNSPMRFQKLKPEAQELFQTILYRMMTTQTPSLQLSEAYTYLVNNAVAHFVDANQSIVSVDEPIVLAAAASQSLESGWYQRPVSLEQHINLAQLPATAALHCLLFYLARTTHLAAHNFFKFVPSSRYPRWAFRDCQLVYLFRGPGTEDKLGYRSIMITGDPILDTTWPLATQTDSFEELIRWLEGRYATPFCVYSRSIGDVVFFSLRTSTGTFVRVALKVVFSAEEVTLDVWDEAYKSLQVENIIPDPEQHLARFNDALKCVPHGKLAQHKVQRVVSFLRGNDPGPDPRPTIFQSSESDSGDSAVLNALYFREPLKTPLLDSMLAGIGGSCSPKSRRDVGQPLRKQLKRKRSRSDLKY</sequence>
<accession>A0A8H6SJ65</accession>
<dbReference type="Proteomes" id="UP000636479">
    <property type="component" value="Unassembled WGS sequence"/>
</dbReference>
<reference evidence="2" key="1">
    <citation type="submission" date="2020-05" db="EMBL/GenBank/DDBJ databases">
        <title>Mycena genomes resolve the evolution of fungal bioluminescence.</title>
        <authorList>
            <person name="Tsai I.J."/>
        </authorList>
    </citation>
    <scope>NUCLEOTIDE SEQUENCE</scope>
    <source>
        <strain evidence="2">171206Taipei</strain>
    </source>
</reference>
<proteinExistence type="predicted"/>
<comment type="caution">
    <text evidence="2">The sequence shown here is derived from an EMBL/GenBank/DDBJ whole genome shotgun (WGS) entry which is preliminary data.</text>
</comment>
<name>A0A8H6SJ65_9AGAR</name>
<dbReference type="GeneID" id="59347954"/>
<gene>
    <name evidence="2" type="ORF">MIND_00878100</name>
</gene>